<proteinExistence type="predicted"/>
<feature type="transmembrane region" description="Helical" evidence="1">
    <location>
        <begin position="245"/>
        <end position="264"/>
    </location>
</feature>
<feature type="transmembrane region" description="Helical" evidence="1">
    <location>
        <begin position="89"/>
        <end position="105"/>
    </location>
</feature>
<feature type="transmembrane region" description="Helical" evidence="1">
    <location>
        <begin position="117"/>
        <end position="136"/>
    </location>
</feature>
<dbReference type="PANTHER" id="PTHR32251">
    <property type="entry name" value="3-OXO-5-ALPHA-STEROID 4-DEHYDROGENASE"/>
    <property type="match status" value="1"/>
</dbReference>
<evidence type="ECO:0000313" key="2">
    <source>
        <dbReference type="EMBL" id="GIE97426.1"/>
    </source>
</evidence>
<name>A0A919JY84_9ACTN</name>
<dbReference type="PANTHER" id="PTHR32251:SF23">
    <property type="entry name" value="3-OXO-5-ALPHA-STEROID 4-DEHYDROGENASE (DUF1295)"/>
    <property type="match status" value="1"/>
</dbReference>
<feature type="transmembrane region" description="Helical" evidence="1">
    <location>
        <begin position="28"/>
        <end position="50"/>
    </location>
</feature>
<keyword evidence="1" id="KW-1133">Transmembrane helix</keyword>
<feature type="transmembrane region" description="Helical" evidence="1">
    <location>
        <begin position="62"/>
        <end position="82"/>
    </location>
</feature>
<dbReference type="PROSITE" id="PS50244">
    <property type="entry name" value="S5A_REDUCTASE"/>
    <property type="match status" value="1"/>
</dbReference>
<comment type="caution">
    <text evidence="2">The sequence shown here is derived from an EMBL/GenBank/DDBJ whole genome shotgun (WGS) entry which is preliminary data.</text>
</comment>
<dbReference type="EMBL" id="BOMV01000056">
    <property type="protein sequence ID" value="GIE97426.1"/>
    <property type="molecule type" value="Genomic_DNA"/>
</dbReference>
<dbReference type="AlphaFoldDB" id="A0A919JY84"/>
<keyword evidence="3" id="KW-1185">Reference proteome</keyword>
<dbReference type="InterPro" id="IPR010721">
    <property type="entry name" value="UstE-like"/>
</dbReference>
<feature type="transmembrane region" description="Helical" evidence="1">
    <location>
        <begin position="270"/>
        <end position="288"/>
    </location>
</feature>
<feature type="transmembrane region" description="Helical" evidence="1">
    <location>
        <begin position="157"/>
        <end position="186"/>
    </location>
</feature>
<reference evidence="2" key="1">
    <citation type="submission" date="2021-01" db="EMBL/GenBank/DDBJ databases">
        <title>Whole genome shotgun sequence of Actinoplanes rishiriensis NBRC 108556.</title>
        <authorList>
            <person name="Komaki H."/>
            <person name="Tamura T."/>
        </authorList>
    </citation>
    <scope>NUCLEOTIDE SEQUENCE</scope>
    <source>
        <strain evidence="2">NBRC 108556</strain>
    </source>
</reference>
<organism evidence="2 3">
    <name type="scientific">Paractinoplanes rishiriensis</name>
    <dbReference type="NCBI Taxonomy" id="1050105"/>
    <lineage>
        <taxon>Bacteria</taxon>
        <taxon>Bacillati</taxon>
        <taxon>Actinomycetota</taxon>
        <taxon>Actinomycetes</taxon>
        <taxon>Micromonosporales</taxon>
        <taxon>Micromonosporaceae</taxon>
        <taxon>Paractinoplanes</taxon>
    </lineage>
</organism>
<dbReference type="Pfam" id="PF06966">
    <property type="entry name" value="DUF1295"/>
    <property type="match status" value="1"/>
</dbReference>
<feature type="transmembrane region" description="Helical" evidence="1">
    <location>
        <begin position="198"/>
        <end position="218"/>
    </location>
</feature>
<keyword evidence="1" id="KW-0472">Membrane</keyword>
<dbReference type="Proteomes" id="UP000636960">
    <property type="component" value="Unassembled WGS sequence"/>
</dbReference>
<evidence type="ECO:0000313" key="3">
    <source>
        <dbReference type="Proteomes" id="UP000636960"/>
    </source>
</evidence>
<evidence type="ECO:0000256" key="1">
    <source>
        <dbReference type="SAM" id="Phobius"/>
    </source>
</evidence>
<gene>
    <name evidence="2" type="ORF">Ari01nite_48910</name>
</gene>
<keyword evidence="1" id="KW-0812">Transmembrane</keyword>
<dbReference type="GO" id="GO:0016020">
    <property type="term" value="C:membrane"/>
    <property type="evidence" value="ECO:0007669"/>
    <property type="project" value="TreeGrafter"/>
</dbReference>
<accession>A0A919JY84</accession>
<protein>
    <recommendedName>
        <fullName evidence="4">Steroid 5-alpha reductase C-terminal domain-containing protein</fullName>
    </recommendedName>
</protein>
<evidence type="ECO:0008006" key="4">
    <source>
        <dbReference type="Google" id="ProtNLM"/>
    </source>
</evidence>
<dbReference type="Gene3D" id="1.20.120.1630">
    <property type="match status" value="1"/>
</dbReference>
<sequence length="315" mass="34470">MIMATAPKGTYAVRMSVRLAGTDRPTGFAVVTAVYLVAAVAAAAVVGALPGSALPGSGPLAVTFWADLVATVVVFGGSMLFGNSSIYDPYWSVAPAVIAVAWVGWRGDAVAARQSLVVGLLLIWAVRLTANWAASWRGLGHEDWRYVQIREQTAGRLPWWLVTFTGIHLMPTLVVFAGLLAVWPAITVDGRSFGPLDVFAALVTATAIGVEAVADWQLRRFTREPGNRGRIVDIGLWRFSRHPNYLGEIGFWWGMWLFALAAAPSWWWTVVGPVAMVLLFTFVSVPLMDRRSLARRPAYAEHMQRIPALLPTRWK</sequence>